<protein>
    <recommendedName>
        <fullName evidence="7">2,3-dihydroxy-2,3-dihydro-p-cumate dehydrogenase</fullName>
        <ecNumber evidence="6">1.3.1.58</ecNumber>
    </recommendedName>
    <alternativeName>
        <fullName evidence="3">Biphenyl-2,3-dihydro-2,3-diol dehydrogenase</fullName>
    </alternativeName>
</protein>
<keyword evidence="10" id="KW-1185">Reference proteome</keyword>
<dbReference type="AlphaFoldDB" id="A0A553H458"/>
<keyword evidence="2" id="KW-0560">Oxidoreductase</keyword>
<evidence type="ECO:0000256" key="1">
    <source>
        <dbReference type="ARBA" id="ARBA00006484"/>
    </source>
</evidence>
<evidence type="ECO:0000256" key="5">
    <source>
        <dbReference type="ARBA" id="ARBA00060518"/>
    </source>
</evidence>
<evidence type="ECO:0000256" key="3">
    <source>
        <dbReference type="ARBA" id="ARBA00042907"/>
    </source>
</evidence>
<dbReference type="EMBL" id="VJOY01000001">
    <property type="protein sequence ID" value="TRX76541.1"/>
    <property type="molecule type" value="Genomic_DNA"/>
</dbReference>
<dbReference type="PANTHER" id="PTHR42760">
    <property type="entry name" value="SHORT-CHAIN DEHYDROGENASES/REDUCTASES FAMILY MEMBER"/>
    <property type="match status" value="1"/>
</dbReference>
<dbReference type="PRINTS" id="PR00081">
    <property type="entry name" value="GDHRDH"/>
</dbReference>
<dbReference type="SMART" id="SM00822">
    <property type="entry name" value="PKS_KR"/>
    <property type="match status" value="1"/>
</dbReference>
<comment type="catalytic activity">
    <reaction evidence="4">
        <text>(2R,3S)-2,3-dihydroxy-2,3-dihydro-p-cumate + NAD(+) = 2,3-dihydroxy-p-cumate + NADH + H(+)</text>
        <dbReference type="Rhea" id="RHEA:23772"/>
        <dbReference type="ChEBI" id="CHEBI:15378"/>
        <dbReference type="ChEBI" id="CHEBI:36647"/>
        <dbReference type="ChEBI" id="CHEBI:57540"/>
        <dbReference type="ChEBI" id="CHEBI:57945"/>
        <dbReference type="ChEBI" id="CHEBI:58420"/>
        <dbReference type="EC" id="1.3.1.58"/>
    </reaction>
</comment>
<dbReference type="PRINTS" id="PR00080">
    <property type="entry name" value="SDRFAMILY"/>
</dbReference>
<dbReference type="InterPro" id="IPR020904">
    <property type="entry name" value="Sc_DH/Rdtase_CS"/>
</dbReference>
<feature type="domain" description="Ketoreductase" evidence="8">
    <location>
        <begin position="8"/>
        <end position="185"/>
    </location>
</feature>
<evidence type="ECO:0000256" key="2">
    <source>
        <dbReference type="ARBA" id="ARBA00023002"/>
    </source>
</evidence>
<evidence type="ECO:0000256" key="4">
    <source>
        <dbReference type="ARBA" id="ARBA00050226"/>
    </source>
</evidence>
<comment type="similarity">
    <text evidence="1">Belongs to the short-chain dehydrogenases/reductases (SDR) family.</text>
</comment>
<dbReference type="InterPro" id="IPR057326">
    <property type="entry name" value="KR_dom"/>
</dbReference>
<proteinExistence type="inferred from homology"/>
<dbReference type="Pfam" id="PF13561">
    <property type="entry name" value="adh_short_C2"/>
    <property type="match status" value="1"/>
</dbReference>
<evidence type="ECO:0000256" key="6">
    <source>
        <dbReference type="ARBA" id="ARBA00066455"/>
    </source>
</evidence>
<evidence type="ECO:0000313" key="10">
    <source>
        <dbReference type="Proteomes" id="UP000315235"/>
    </source>
</evidence>
<evidence type="ECO:0000313" key="9">
    <source>
        <dbReference type="EMBL" id="TRX76541.1"/>
    </source>
</evidence>
<dbReference type="OrthoDB" id="9787298at2"/>
<dbReference type="Gene3D" id="3.40.50.720">
    <property type="entry name" value="NAD(P)-binding Rossmann-like Domain"/>
    <property type="match status" value="1"/>
</dbReference>
<organism evidence="9 10">
    <name type="scientific">Pseudomonas mangiferae</name>
    <dbReference type="NCBI Taxonomy" id="2593654"/>
    <lineage>
        <taxon>Bacteria</taxon>
        <taxon>Pseudomonadati</taxon>
        <taxon>Pseudomonadota</taxon>
        <taxon>Gammaproteobacteria</taxon>
        <taxon>Pseudomonadales</taxon>
        <taxon>Pseudomonadaceae</taxon>
        <taxon>Pseudomonas</taxon>
    </lineage>
</organism>
<reference evidence="9 10" key="1">
    <citation type="submission" date="2019-07" db="EMBL/GenBank/DDBJ databases">
        <title>Pseudomonas mangiferae sp. nov., isolated from bark of mango tree in Thailand.</title>
        <authorList>
            <person name="Srisuk N."/>
            <person name="Anurat P."/>
        </authorList>
    </citation>
    <scope>NUCLEOTIDE SEQUENCE [LARGE SCALE GENOMIC DNA]</scope>
    <source>
        <strain evidence="9 10">DMKU_BBB3-04</strain>
    </source>
</reference>
<dbReference type="GO" id="GO:0016616">
    <property type="term" value="F:oxidoreductase activity, acting on the CH-OH group of donors, NAD or NADP as acceptor"/>
    <property type="evidence" value="ECO:0007669"/>
    <property type="project" value="UniProtKB-ARBA"/>
</dbReference>
<comment type="caution">
    <text evidence="9">The sequence shown here is derived from an EMBL/GenBank/DDBJ whole genome shotgun (WGS) entry which is preliminary data.</text>
</comment>
<dbReference type="EC" id="1.3.1.58" evidence="6"/>
<accession>A0A553H458</accession>
<dbReference type="RefSeq" id="WP_143486172.1">
    <property type="nucleotide sequence ID" value="NZ_VJOY01000001.1"/>
</dbReference>
<sequence>MSGRLNGRVALVTGGAGGIGAAVCRRLADEGATVIVADLGPGAGALEATLREAGHTAYAVPLDVTRRDSWEAVMNHLPDGLERLDILVNVAGIVRDRSLLKMTDEEWASVLDVNLRGSWLGCQFGLKAMLGGGWGRIVNIASTAMYGTFGQSNYSSSKAGVVGLTRTVALEAARHGILVNAVAPGVVETAILGSVPEAVREGWIAKMPLRRPARPEEIASVVAFLASDDASYMTGQVLVVDGGVTTGDY</sequence>
<dbReference type="PANTHER" id="PTHR42760:SF133">
    <property type="entry name" value="3-OXOACYL-[ACYL-CARRIER-PROTEIN] REDUCTASE"/>
    <property type="match status" value="1"/>
</dbReference>
<dbReference type="GO" id="GO:0018511">
    <property type="term" value="F:2,3-dihydroxy-2,3-dihydro-p-cumate dehydrogenase activity"/>
    <property type="evidence" value="ECO:0007669"/>
    <property type="project" value="UniProtKB-EC"/>
</dbReference>
<dbReference type="InterPro" id="IPR036291">
    <property type="entry name" value="NAD(P)-bd_dom_sf"/>
</dbReference>
<dbReference type="InterPro" id="IPR002347">
    <property type="entry name" value="SDR_fam"/>
</dbReference>
<gene>
    <name evidence="9" type="ORF">FM069_00520</name>
</gene>
<dbReference type="Proteomes" id="UP000315235">
    <property type="component" value="Unassembled WGS sequence"/>
</dbReference>
<evidence type="ECO:0000256" key="7">
    <source>
        <dbReference type="ARBA" id="ARBA00073443"/>
    </source>
</evidence>
<dbReference type="PROSITE" id="PS00061">
    <property type="entry name" value="ADH_SHORT"/>
    <property type="match status" value="1"/>
</dbReference>
<dbReference type="SUPFAM" id="SSF51735">
    <property type="entry name" value="NAD(P)-binding Rossmann-fold domains"/>
    <property type="match status" value="1"/>
</dbReference>
<dbReference type="FunFam" id="3.40.50.720:FF:000173">
    <property type="entry name" value="3-oxoacyl-[acyl-carrier protein] reductase"/>
    <property type="match status" value="1"/>
</dbReference>
<name>A0A553H458_9PSED</name>
<comment type="pathway">
    <text evidence="5">Aromatic compound metabolism; p-cumate degradation; acetaldehyde and pyruvate from p-cumate: step 2/7.</text>
</comment>
<evidence type="ECO:0000259" key="8">
    <source>
        <dbReference type="SMART" id="SM00822"/>
    </source>
</evidence>